<dbReference type="SUPFAM" id="SSF51735">
    <property type="entry name" value="NAD(P)-binding Rossmann-fold domains"/>
    <property type="match status" value="1"/>
</dbReference>
<dbReference type="PANTHER" id="PTHR43162:SF1">
    <property type="entry name" value="PRESTALK A DIFFERENTIATION PROTEIN A"/>
    <property type="match status" value="1"/>
</dbReference>
<dbReference type="RefSeq" id="WP_042577863.1">
    <property type="nucleotide sequence ID" value="NZ_JXQQ01000010.1"/>
</dbReference>
<dbReference type="Proteomes" id="UP000032067">
    <property type="component" value="Unassembled WGS sequence"/>
</dbReference>
<dbReference type="Pfam" id="PF05368">
    <property type="entry name" value="NmrA"/>
    <property type="match status" value="1"/>
</dbReference>
<dbReference type="OrthoDB" id="9777801at2"/>
<reference evidence="2 3" key="1">
    <citation type="submission" date="2014-12" db="EMBL/GenBank/DDBJ databases">
        <title>16Stimator: statistical estimation of ribosomal gene copy numbers from draft genome assemblies.</title>
        <authorList>
            <person name="Perisin M.A."/>
            <person name="Vetter M."/>
            <person name="Gilbert J.A."/>
            <person name="Bergelson J."/>
        </authorList>
    </citation>
    <scope>NUCLEOTIDE SEQUENCE [LARGE SCALE GENOMIC DNA]</scope>
    <source>
        <strain evidence="2 3">MEDvA23</strain>
    </source>
</reference>
<proteinExistence type="predicted"/>
<evidence type="ECO:0000259" key="1">
    <source>
        <dbReference type="Pfam" id="PF05368"/>
    </source>
</evidence>
<dbReference type="AlphaFoldDB" id="A0A0D0M1D2"/>
<dbReference type="InterPro" id="IPR051604">
    <property type="entry name" value="Ergot_Alk_Oxidoreductase"/>
</dbReference>
<dbReference type="InterPro" id="IPR008030">
    <property type="entry name" value="NmrA-like"/>
</dbReference>
<feature type="domain" description="NmrA-like" evidence="1">
    <location>
        <begin position="3"/>
        <end position="232"/>
    </location>
</feature>
<evidence type="ECO:0000313" key="3">
    <source>
        <dbReference type="Proteomes" id="UP000032067"/>
    </source>
</evidence>
<gene>
    <name evidence="2" type="ORF">RT97_06250</name>
</gene>
<name>A0A0D0M1D2_VARPD</name>
<comment type="caution">
    <text evidence="2">The sequence shown here is derived from an EMBL/GenBank/DDBJ whole genome shotgun (WGS) entry which is preliminary data.</text>
</comment>
<dbReference type="PANTHER" id="PTHR43162">
    <property type="match status" value="1"/>
</dbReference>
<dbReference type="InterPro" id="IPR036291">
    <property type="entry name" value="NAD(P)-bd_dom_sf"/>
</dbReference>
<evidence type="ECO:0000313" key="2">
    <source>
        <dbReference type="EMBL" id="KIQ35433.1"/>
    </source>
</evidence>
<dbReference type="Gene3D" id="3.90.25.10">
    <property type="entry name" value="UDP-galactose 4-epimerase, domain 1"/>
    <property type="match status" value="1"/>
</dbReference>
<organism evidence="2 3">
    <name type="scientific">Variovorax paradoxus</name>
    <dbReference type="NCBI Taxonomy" id="34073"/>
    <lineage>
        <taxon>Bacteria</taxon>
        <taxon>Pseudomonadati</taxon>
        <taxon>Pseudomonadota</taxon>
        <taxon>Betaproteobacteria</taxon>
        <taxon>Burkholderiales</taxon>
        <taxon>Comamonadaceae</taxon>
        <taxon>Variovorax</taxon>
    </lineage>
</organism>
<dbReference type="Gene3D" id="3.40.50.720">
    <property type="entry name" value="NAD(P)-binding Rossmann-like Domain"/>
    <property type="match status" value="1"/>
</dbReference>
<accession>A0A0D0M1D2</accession>
<protein>
    <submittedName>
        <fullName evidence="2">NmrA family transcriptional regulator</fullName>
    </submittedName>
</protein>
<sequence>MFVVMGANGHVGSVVAKTLLERGQAVTVVTHNESHGARWRGAGAQIALADANDRDSLRRALSLGTRAFLLNPPADVARDTDAVELATVAGILAALDGSSLEKVVAESTAGAKPGHRIGDASALWELEEGLRARSIPSAINRAPFCMSNWETQLVHIRKTGKLSTMLPEQLKLPMAAPDDLGRIAADRLMSGLDDVGVRFIEGPARYSACDVAAAFAHALKRPVEVECTPREAWHAGYRALGFSEPAADAYTRMTEAALDDGFDMIVDPLRGEISLAAYVAQLTKRR</sequence>
<dbReference type="EMBL" id="JXQQ01000010">
    <property type="protein sequence ID" value="KIQ35433.1"/>
    <property type="molecule type" value="Genomic_DNA"/>
</dbReference>